<dbReference type="HOGENOM" id="CLU_1018310_0_0_7"/>
<dbReference type="SUPFAM" id="SSF48452">
    <property type="entry name" value="TPR-like"/>
    <property type="match status" value="1"/>
</dbReference>
<name>B8FMC5_DESAL</name>
<proteinExistence type="predicted"/>
<reference evidence="2 3" key="1">
    <citation type="journal article" date="2012" name="Environ. Microbiol.">
        <title>The genome sequence of Desulfatibacillum alkenivorans AK-01: a blueprint for anaerobic alkane oxidation.</title>
        <authorList>
            <person name="Callaghan A.V."/>
            <person name="Morris B.E."/>
            <person name="Pereira I.A."/>
            <person name="McInerney M.J."/>
            <person name="Austin R.N."/>
            <person name="Groves J.T."/>
            <person name="Kukor J.J."/>
            <person name="Suflita J.M."/>
            <person name="Young L.Y."/>
            <person name="Zylstra G.J."/>
            <person name="Wawrik B."/>
        </authorList>
    </citation>
    <scope>NUCLEOTIDE SEQUENCE [LARGE SCALE GENOMIC DNA]</scope>
    <source>
        <strain evidence="2 3">AK-01</strain>
    </source>
</reference>
<sequence>MKLHKVCYGILFFFYLASFVSANQGPGAAIFKDIKTHIEEAYYTDNKTELEAQLKRASALVNDKEFEWYAYYYMAFCHNHLSMLTLESDPEQARKHVDAAFENVDKAKEINEAAELYVLCISIMGKKITLGSSLMRMTRGLETLRYMDKAKELDPDMPGVVFEHALTEYHTPVKFGGGVDKAKALLKKNLKILETYEHQDPLYIDWHLREDNLAWLAYFEAETGNICEATEYYNEAAALRPDHAFLNSVVEKKLNEKKNELLRSKQEGEEDHG</sequence>
<feature type="signal peptide" evidence="1">
    <location>
        <begin position="1"/>
        <end position="22"/>
    </location>
</feature>
<evidence type="ECO:0000313" key="2">
    <source>
        <dbReference type="EMBL" id="ACL05963.1"/>
    </source>
</evidence>
<keyword evidence="1" id="KW-0732">Signal</keyword>
<organism evidence="2 3">
    <name type="scientific">Desulfatibacillum aliphaticivorans</name>
    <dbReference type="NCBI Taxonomy" id="218208"/>
    <lineage>
        <taxon>Bacteria</taxon>
        <taxon>Pseudomonadati</taxon>
        <taxon>Thermodesulfobacteriota</taxon>
        <taxon>Desulfobacteria</taxon>
        <taxon>Desulfobacterales</taxon>
        <taxon>Desulfatibacillaceae</taxon>
        <taxon>Desulfatibacillum</taxon>
    </lineage>
</organism>
<dbReference type="Gene3D" id="1.25.40.10">
    <property type="entry name" value="Tetratricopeptide repeat domain"/>
    <property type="match status" value="1"/>
</dbReference>
<dbReference type="EMBL" id="CP001322">
    <property type="protein sequence ID" value="ACL05963.1"/>
    <property type="molecule type" value="Genomic_DNA"/>
</dbReference>
<protein>
    <recommendedName>
        <fullName evidence="4">TPR repeat-containing protein</fullName>
    </recommendedName>
</protein>
<evidence type="ECO:0008006" key="4">
    <source>
        <dbReference type="Google" id="ProtNLM"/>
    </source>
</evidence>
<dbReference type="AlphaFoldDB" id="B8FMC5"/>
<dbReference type="eggNOG" id="COG0457">
    <property type="taxonomic scope" value="Bacteria"/>
</dbReference>
<accession>B8FMC5</accession>
<gene>
    <name evidence="2" type="ordered locus">Dalk_4283</name>
</gene>
<dbReference type="KEGG" id="dal:Dalk_4283"/>
<keyword evidence="3" id="KW-1185">Reference proteome</keyword>
<evidence type="ECO:0000313" key="3">
    <source>
        <dbReference type="Proteomes" id="UP000000739"/>
    </source>
</evidence>
<dbReference type="InterPro" id="IPR011990">
    <property type="entry name" value="TPR-like_helical_dom_sf"/>
</dbReference>
<feature type="chain" id="PRO_5002871896" description="TPR repeat-containing protein" evidence="1">
    <location>
        <begin position="23"/>
        <end position="273"/>
    </location>
</feature>
<evidence type="ECO:0000256" key="1">
    <source>
        <dbReference type="SAM" id="SignalP"/>
    </source>
</evidence>
<dbReference type="RefSeq" id="WP_015949010.1">
    <property type="nucleotide sequence ID" value="NC_011768.1"/>
</dbReference>
<dbReference type="Proteomes" id="UP000000739">
    <property type="component" value="Chromosome"/>
</dbReference>